<dbReference type="EnsemblMetazoa" id="GAUT048678-RA">
    <property type="protein sequence ID" value="GAUT048678-PA"/>
    <property type="gene ID" value="GAUT048678"/>
</dbReference>
<sequence>MLKYVLIPTFKYYESGNRSIAEQQEKGALRSLLLLLLTHFESFSLLFFSSLLFSFQNPNEFLSEIYISVHSLELSIIPCSLIGLLEKEEKTHYNNKSATVTFPDLISKQYVNRQHFEK</sequence>
<evidence type="ECO:0000313" key="1">
    <source>
        <dbReference type="EnsemblMetazoa" id="GAUT048678-PA"/>
    </source>
</evidence>
<organism evidence="1 2">
    <name type="scientific">Glossina austeni</name>
    <name type="common">Savannah tsetse fly</name>
    <dbReference type="NCBI Taxonomy" id="7395"/>
    <lineage>
        <taxon>Eukaryota</taxon>
        <taxon>Metazoa</taxon>
        <taxon>Ecdysozoa</taxon>
        <taxon>Arthropoda</taxon>
        <taxon>Hexapoda</taxon>
        <taxon>Insecta</taxon>
        <taxon>Pterygota</taxon>
        <taxon>Neoptera</taxon>
        <taxon>Endopterygota</taxon>
        <taxon>Diptera</taxon>
        <taxon>Brachycera</taxon>
        <taxon>Muscomorpha</taxon>
        <taxon>Hippoboscoidea</taxon>
        <taxon>Glossinidae</taxon>
        <taxon>Glossina</taxon>
    </lineage>
</organism>
<evidence type="ECO:0000313" key="2">
    <source>
        <dbReference type="Proteomes" id="UP000078200"/>
    </source>
</evidence>
<reference evidence="1" key="1">
    <citation type="submission" date="2020-05" db="UniProtKB">
        <authorList>
            <consortium name="EnsemblMetazoa"/>
        </authorList>
    </citation>
    <scope>IDENTIFICATION</scope>
    <source>
        <strain evidence="1">TTRI</strain>
    </source>
</reference>
<dbReference type="VEuPathDB" id="VectorBase:GAUT048678"/>
<keyword evidence="2" id="KW-1185">Reference proteome</keyword>
<accession>A0A1A9VV50</accession>
<dbReference type="AlphaFoldDB" id="A0A1A9VV50"/>
<protein>
    <submittedName>
        <fullName evidence="1">Uncharacterized protein</fullName>
    </submittedName>
</protein>
<proteinExistence type="predicted"/>
<dbReference type="Proteomes" id="UP000078200">
    <property type="component" value="Unassembled WGS sequence"/>
</dbReference>
<name>A0A1A9VV50_GLOAU</name>